<name>A0A7V9Z1B8_9BACL</name>
<evidence type="ECO:0000256" key="1">
    <source>
        <dbReference type="SAM" id="Phobius"/>
    </source>
</evidence>
<keyword evidence="3" id="KW-1185">Reference proteome</keyword>
<protein>
    <submittedName>
        <fullName evidence="2">Uncharacterized protein</fullName>
    </submittedName>
</protein>
<keyword evidence="1" id="KW-0812">Transmembrane</keyword>
<evidence type="ECO:0000313" key="3">
    <source>
        <dbReference type="Proteomes" id="UP000580891"/>
    </source>
</evidence>
<evidence type="ECO:0000313" key="2">
    <source>
        <dbReference type="EMBL" id="MBA2872112.1"/>
    </source>
</evidence>
<gene>
    <name evidence="2" type="ORF">HNQ85_002402</name>
</gene>
<accession>A0A7V9Z1B8</accession>
<comment type="caution">
    <text evidence="2">The sequence shown here is derived from an EMBL/GenBank/DDBJ whole genome shotgun (WGS) entry which is preliminary data.</text>
</comment>
<sequence length="68" mass="8014">MIRVFVYLIGFGFSIIGGVTTITYLNIITAEQGIIDYFYFISKKVECYLFPFGFFLMWLSLYFPNNQE</sequence>
<dbReference type="RefSeq" id="WP_181537909.1">
    <property type="nucleotide sequence ID" value="NZ_JACDUU010000005.1"/>
</dbReference>
<dbReference type="EMBL" id="JACDUU010000005">
    <property type="protein sequence ID" value="MBA2872112.1"/>
    <property type="molecule type" value="Genomic_DNA"/>
</dbReference>
<reference evidence="2 3" key="1">
    <citation type="submission" date="2020-07" db="EMBL/GenBank/DDBJ databases">
        <title>Genomic Encyclopedia of Type Strains, Phase IV (KMG-IV): sequencing the most valuable type-strain genomes for metagenomic binning, comparative biology and taxonomic classification.</title>
        <authorList>
            <person name="Goeker M."/>
        </authorList>
    </citation>
    <scope>NUCLEOTIDE SEQUENCE [LARGE SCALE GENOMIC DNA]</scope>
    <source>
        <strain evidence="2 3">DSM 25220</strain>
    </source>
</reference>
<organism evidence="2 3">
    <name type="scientific">[Anoxybacillus] calidus</name>
    <dbReference type="NCBI Taxonomy" id="575178"/>
    <lineage>
        <taxon>Bacteria</taxon>
        <taxon>Bacillati</taxon>
        <taxon>Bacillota</taxon>
        <taxon>Bacilli</taxon>
        <taxon>Bacillales</taxon>
        <taxon>Anoxybacillaceae</taxon>
        <taxon>Paranoxybacillus</taxon>
    </lineage>
</organism>
<keyword evidence="1" id="KW-1133">Transmembrane helix</keyword>
<feature type="transmembrane region" description="Helical" evidence="1">
    <location>
        <begin position="6"/>
        <end position="27"/>
    </location>
</feature>
<dbReference type="Proteomes" id="UP000580891">
    <property type="component" value="Unassembled WGS sequence"/>
</dbReference>
<keyword evidence="1" id="KW-0472">Membrane</keyword>
<dbReference type="Pfam" id="PF26135">
    <property type="entry name" value="YuzI"/>
    <property type="match status" value="1"/>
</dbReference>
<feature type="transmembrane region" description="Helical" evidence="1">
    <location>
        <begin position="47"/>
        <end position="64"/>
    </location>
</feature>
<proteinExistence type="predicted"/>
<dbReference type="InterPro" id="IPR058887">
    <property type="entry name" value="YuzI-like"/>
</dbReference>
<dbReference type="AlphaFoldDB" id="A0A7V9Z1B8"/>